<evidence type="ECO:0000256" key="13">
    <source>
        <dbReference type="ARBA" id="ARBA00023291"/>
    </source>
</evidence>
<keyword evidence="5" id="KW-0285">Flavoprotein</keyword>
<dbReference type="NCBIfam" id="NF008730">
    <property type="entry name" value="PRK11750.1"/>
    <property type="match status" value="1"/>
</dbReference>
<dbReference type="Gene3D" id="3.20.20.70">
    <property type="entry name" value="Aldolase class I"/>
    <property type="match status" value="2"/>
</dbReference>
<dbReference type="Pfam" id="PF01493">
    <property type="entry name" value="GXGXG"/>
    <property type="match status" value="1"/>
</dbReference>
<reference evidence="16" key="1">
    <citation type="submission" date="2021-08" db="EMBL/GenBank/DDBJ databases">
        <authorList>
            <person name="Stevens D.C."/>
        </authorList>
    </citation>
    <scope>NUCLEOTIDE SEQUENCE</scope>
    <source>
        <strain evidence="16">DSM 53165</strain>
    </source>
</reference>
<dbReference type="InterPro" id="IPR050711">
    <property type="entry name" value="ET-N_metabolism_enzyme"/>
</dbReference>
<accession>A0ABS7U6Q3</accession>
<comment type="caution">
    <text evidence="16">The sequence shown here is derived from an EMBL/GenBank/DDBJ whole genome shotgun (WGS) entry which is preliminary data.</text>
</comment>
<gene>
    <name evidence="16" type="primary">gltB</name>
    <name evidence="16" type="ORF">K7C98_43165</name>
</gene>
<dbReference type="InterPro" id="IPR029055">
    <property type="entry name" value="Ntn_hydrolases_N"/>
</dbReference>
<dbReference type="CDD" id="cd00713">
    <property type="entry name" value="GltS"/>
    <property type="match status" value="1"/>
</dbReference>
<keyword evidence="7" id="KW-0479">Metal-binding</keyword>
<dbReference type="Proteomes" id="UP001139031">
    <property type="component" value="Unassembled WGS sequence"/>
</dbReference>
<dbReference type="CDD" id="cd02808">
    <property type="entry name" value="GltS_FMN"/>
    <property type="match status" value="1"/>
</dbReference>
<comment type="cofactor">
    <cofactor evidence="2">
        <name>[3Fe-4S] cluster</name>
        <dbReference type="ChEBI" id="CHEBI:21137"/>
    </cofactor>
</comment>
<evidence type="ECO:0000256" key="12">
    <source>
        <dbReference type="ARBA" id="ARBA00023164"/>
    </source>
</evidence>
<keyword evidence="6" id="KW-0288">FMN</keyword>
<keyword evidence="8" id="KW-0315">Glutamine amidotransferase</keyword>
<keyword evidence="4" id="KW-0028">Amino-acid biosynthesis</keyword>
<evidence type="ECO:0000256" key="8">
    <source>
        <dbReference type="ARBA" id="ARBA00022962"/>
    </source>
</evidence>
<dbReference type="Pfam" id="PF04898">
    <property type="entry name" value="Glu_syn_central"/>
    <property type="match status" value="1"/>
</dbReference>
<sequence>MPVRAEHSACGVGFVAGLTGQPSHAILQSALHALRAVEHRGACGPDGVSSDGAGVMTDIPFGFLGYEPGTIAVATLFLTEEPQRRRRAFAAFEQTFEFFGIEIAGAREVPADVSVLGEAARATMPHIVQVALRRPPRCRTERSFDSLLYVAKQLTRTKLKACGGWLDMFFISLSTRVIVYKALCRGADLDRFYPDLANPRYKSRFGLFHRRFSTNTRSSWDKAQPFRYIAHNGEINTIAGNRSWAYAREAALGLAADELLTHADISDSGSLNEMIEALRSRSSIPHIDDILAILMPPAGSGAEFYEFWGRAIEPWDGPALVAYSDGETVGARLDRNGFRPARWCRTDDAFYLASEAGVFPVDEAAILAKGTLHAGTCATVRLSTGKVHFRDPSQARENAGASFDARLVPLRDAPARQGPAVHEELRAAVQPSALGSLALFGVSEEEIERVLRPMSATGKEPIGSMGNTARPAIFSDAPRSLYDFFYQDFAQVTNPPLDYLREAMVTDLRVVIGTRPNIFAPRELIPPAPALVHDGPVLRLEEMAVLRALTSRRPSPLRTLAAVIDCTFVAARGPEGLGEALQRIAGEVIGHARDGCSVLILSHRAATCERPPVSSLLALRAAVVELNRVGLRLDASVVLEAGDIRSTHEVACAVAFGATALCPYLALELARAGAGEAVPEDPDAAEQRMVAALHAGLLKVMSKMGISVVRSYQSSKLFTALGVGPGLMAAYFKGLASPIGGVELEHLAAQTVALAQRAATLPSGAPLPGTFQYKEKARGDAGERHAMTAARSKLVHELVRGRGDPATTWRAYGEHGAEAEPVSVRHLLDLRPAEVALEIDEVEPESAILARFVAGAMSFGAISAESQRDLFIAMRSIGARCNSGEGGENPYYFVDGTTATTKQIASARFGVTAEYLVSGDEFEIKVAQGAKPGEGGQLMGLKVDEAIARARHATPGVDLISPPPLHDIYSIEDLKQLIHELGQLRPGTPVSVKLVAGTNIGTIAVGVAKAGASIIHVSGGDGGTGAAPLSSMRHAGLPWELGLIEVHKALCEHGLRDRVTLRVDGGLSTAKDIVLGALLGAEEFGFGKLLLVAQGCIMARICEKNRCPTGIATHDPKFKAKYKGSPEHVVELLRRIAGDVRELLAALGVPSLAALIGQRRYLRADARHHALVDQRGIDLRPLLEPVPYEHRRASRGDVALGPLNRRTVEDAAPALADDTPVERQYAIATTDRAVPAALCGELALRSHRRRMRALAARPGQPDHAEYGPPPGTIRLGFTGSAGQGFGAFMVEGVALELRGEGNDSLCKSMSGGRVVIRPSPQARFVAEEQVIVGNCALYGATGGLLLVHGRAGDRFAVRNSGAEAVVEGAGLHACEYMTGGVVVILGPISHNACAGMTGGAVFLPRDQLGQLNDVHVAARELDDGARGVLERLLRAHLDATGSATAGAVLAAWDRVHERFVRVAARVGA</sequence>
<dbReference type="Pfam" id="PF01645">
    <property type="entry name" value="Glu_synthase"/>
    <property type="match status" value="1"/>
</dbReference>
<organism evidence="16 17">
    <name type="scientific">Nannocystis pusilla</name>
    <dbReference type="NCBI Taxonomy" id="889268"/>
    <lineage>
        <taxon>Bacteria</taxon>
        <taxon>Pseudomonadati</taxon>
        <taxon>Myxococcota</taxon>
        <taxon>Polyangia</taxon>
        <taxon>Nannocystales</taxon>
        <taxon>Nannocystaceae</taxon>
        <taxon>Nannocystis</taxon>
    </lineage>
</organism>
<evidence type="ECO:0000256" key="5">
    <source>
        <dbReference type="ARBA" id="ARBA00022630"/>
    </source>
</evidence>
<dbReference type="GO" id="GO:0004355">
    <property type="term" value="F:glutamate synthase (NADPH) activity"/>
    <property type="evidence" value="ECO:0007669"/>
    <property type="project" value="UniProtKB-EC"/>
</dbReference>
<dbReference type="EC" id="1.4.1.13" evidence="16"/>
<comment type="similarity">
    <text evidence="3">Belongs to the glutamate synthase family.</text>
</comment>
<dbReference type="PANTHER" id="PTHR11938">
    <property type="entry name" value="FAD NADPH DEHYDROGENASE/OXIDOREDUCTASE"/>
    <property type="match status" value="1"/>
</dbReference>
<keyword evidence="17" id="KW-1185">Reference proteome</keyword>
<dbReference type="InterPro" id="IPR006982">
    <property type="entry name" value="Glu_synth_centr_N"/>
</dbReference>
<dbReference type="InterPro" id="IPR036485">
    <property type="entry name" value="Glu_synth_asu_C_sf"/>
</dbReference>
<evidence type="ECO:0000256" key="2">
    <source>
        <dbReference type="ARBA" id="ARBA00001927"/>
    </source>
</evidence>
<dbReference type="Pfam" id="PF00310">
    <property type="entry name" value="GATase_2"/>
    <property type="match status" value="1"/>
</dbReference>
<evidence type="ECO:0000256" key="3">
    <source>
        <dbReference type="ARBA" id="ARBA00009716"/>
    </source>
</evidence>
<dbReference type="InterPro" id="IPR017932">
    <property type="entry name" value="GATase_2_dom"/>
</dbReference>
<evidence type="ECO:0000256" key="10">
    <source>
        <dbReference type="ARBA" id="ARBA00023004"/>
    </source>
</evidence>
<keyword evidence="13" id="KW-0003">3Fe-4S</keyword>
<dbReference type="SUPFAM" id="SSF69336">
    <property type="entry name" value="Alpha subunit of glutamate synthase, C-terminal domain"/>
    <property type="match status" value="1"/>
</dbReference>
<comment type="cofactor">
    <cofactor evidence="1">
        <name>FMN</name>
        <dbReference type="ChEBI" id="CHEBI:58210"/>
    </cofactor>
</comment>
<keyword evidence="10" id="KW-0408">Iron</keyword>
<evidence type="ECO:0000259" key="15">
    <source>
        <dbReference type="PROSITE" id="PS51278"/>
    </source>
</evidence>
<dbReference type="InterPro" id="IPR002932">
    <property type="entry name" value="Glu_synthdom"/>
</dbReference>
<name>A0ABS7U6Q3_9BACT</name>
<dbReference type="SUPFAM" id="SSF51395">
    <property type="entry name" value="FMN-linked oxidoreductases"/>
    <property type="match status" value="1"/>
</dbReference>
<evidence type="ECO:0000313" key="17">
    <source>
        <dbReference type="Proteomes" id="UP001139031"/>
    </source>
</evidence>
<comment type="pathway">
    <text evidence="14">Amino-acid biosynthesis.</text>
</comment>
<dbReference type="SUPFAM" id="SSF56235">
    <property type="entry name" value="N-terminal nucleophile aminohydrolases (Ntn hydrolases)"/>
    <property type="match status" value="1"/>
</dbReference>
<dbReference type="RefSeq" id="WP_224197818.1">
    <property type="nucleotide sequence ID" value="NZ_JAIRAU010000061.1"/>
</dbReference>
<dbReference type="Gene3D" id="3.60.20.10">
    <property type="entry name" value="Glutamine Phosphoribosylpyrophosphate, subunit 1, domain 1"/>
    <property type="match status" value="1"/>
</dbReference>
<evidence type="ECO:0000256" key="6">
    <source>
        <dbReference type="ARBA" id="ARBA00022643"/>
    </source>
</evidence>
<evidence type="ECO:0000256" key="4">
    <source>
        <dbReference type="ARBA" id="ARBA00022605"/>
    </source>
</evidence>
<feature type="domain" description="Glutamine amidotransferase type-2" evidence="15">
    <location>
        <begin position="10"/>
        <end position="393"/>
    </location>
</feature>
<proteinExistence type="inferred from homology"/>
<evidence type="ECO:0000256" key="9">
    <source>
        <dbReference type="ARBA" id="ARBA00023002"/>
    </source>
</evidence>
<dbReference type="InterPro" id="IPR002489">
    <property type="entry name" value="Glu_synth_asu_C"/>
</dbReference>
<protein>
    <submittedName>
        <fullName evidence="16">Glutamate synthase large subunit</fullName>
        <ecNumber evidence="16">1.4.1.13</ecNumber>
    </submittedName>
</protein>
<keyword evidence="9 16" id="KW-0560">Oxidoreductase</keyword>
<dbReference type="PROSITE" id="PS51278">
    <property type="entry name" value="GATASE_TYPE_2"/>
    <property type="match status" value="1"/>
</dbReference>
<dbReference type="PANTHER" id="PTHR11938:SF133">
    <property type="entry name" value="GLUTAMATE SYNTHASE (NADH)"/>
    <property type="match status" value="1"/>
</dbReference>
<evidence type="ECO:0000256" key="14">
    <source>
        <dbReference type="ARBA" id="ARBA00029440"/>
    </source>
</evidence>
<dbReference type="Gene3D" id="2.160.20.60">
    <property type="entry name" value="Glutamate synthase, alpha subunit, C-terminal domain"/>
    <property type="match status" value="1"/>
</dbReference>
<dbReference type="InterPro" id="IPR013785">
    <property type="entry name" value="Aldolase_TIM"/>
</dbReference>
<evidence type="ECO:0000256" key="11">
    <source>
        <dbReference type="ARBA" id="ARBA00023014"/>
    </source>
</evidence>
<evidence type="ECO:0000313" key="16">
    <source>
        <dbReference type="EMBL" id="MBZ5716076.1"/>
    </source>
</evidence>
<evidence type="ECO:0000256" key="1">
    <source>
        <dbReference type="ARBA" id="ARBA00001917"/>
    </source>
</evidence>
<keyword evidence="12" id="KW-0314">Glutamate biosynthesis</keyword>
<dbReference type="EMBL" id="JAIRAU010000061">
    <property type="protein sequence ID" value="MBZ5716076.1"/>
    <property type="molecule type" value="Genomic_DNA"/>
</dbReference>
<evidence type="ECO:0000256" key="7">
    <source>
        <dbReference type="ARBA" id="ARBA00022723"/>
    </source>
</evidence>
<keyword evidence="11" id="KW-0411">Iron-sulfur</keyword>